<dbReference type="PANTHER" id="PTHR10799">
    <property type="entry name" value="SNF2/RAD54 HELICASE FAMILY"/>
    <property type="match status" value="1"/>
</dbReference>
<dbReference type="InterPro" id="IPR014001">
    <property type="entry name" value="Helicase_ATP-bd"/>
</dbReference>
<gene>
    <name evidence="5" type="ORF">SADUNF_Sadunf10G0065900</name>
</gene>
<dbReference type="Pfam" id="PF00176">
    <property type="entry name" value="SNF2-rel_dom"/>
    <property type="match status" value="1"/>
</dbReference>
<feature type="domain" description="Helicase ATP-binding" evidence="3">
    <location>
        <begin position="703"/>
        <end position="881"/>
    </location>
</feature>
<dbReference type="CDD" id="cd18793">
    <property type="entry name" value="SF2_C_SNF"/>
    <property type="match status" value="1"/>
</dbReference>
<evidence type="ECO:0000259" key="3">
    <source>
        <dbReference type="PROSITE" id="PS51192"/>
    </source>
</evidence>
<dbReference type="Gene3D" id="3.40.50.300">
    <property type="entry name" value="P-loop containing nucleotide triphosphate hydrolases"/>
    <property type="match status" value="2"/>
</dbReference>
<dbReference type="SMART" id="SM00487">
    <property type="entry name" value="DEXDc"/>
    <property type="match status" value="1"/>
</dbReference>
<keyword evidence="1" id="KW-0378">Hydrolase</keyword>
<dbReference type="Gene3D" id="3.40.50.10810">
    <property type="entry name" value="Tandem AAA-ATPase domain"/>
    <property type="match status" value="1"/>
</dbReference>
<dbReference type="CDD" id="cd17919">
    <property type="entry name" value="DEXHc_Snf"/>
    <property type="match status" value="1"/>
</dbReference>
<feature type="region of interest" description="Disordered" evidence="2">
    <location>
        <begin position="508"/>
        <end position="600"/>
    </location>
</feature>
<dbReference type="Pfam" id="PF00271">
    <property type="entry name" value="Helicase_C"/>
    <property type="match status" value="1"/>
</dbReference>
<dbReference type="SMART" id="SM00490">
    <property type="entry name" value="HELICc"/>
    <property type="match status" value="1"/>
</dbReference>
<dbReference type="InterPro" id="IPR027417">
    <property type="entry name" value="P-loop_NTPase"/>
</dbReference>
<feature type="compositionally biased region" description="Acidic residues" evidence="2">
    <location>
        <begin position="587"/>
        <end position="597"/>
    </location>
</feature>
<proteinExistence type="predicted"/>
<dbReference type="GO" id="GO:0016787">
    <property type="term" value="F:hydrolase activity"/>
    <property type="evidence" value="ECO:0007669"/>
    <property type="project" value="UniProtKB-KW"/>
</dbReference>
<dbReference type="GO" id="GO:0005524">
    <property type="term" value="F:ATP binding"/>
    <property type="evidence" value="ECO:0007669"/>
    <property type="project" value="InterPro"/>
</dbReference>
<dbReference type="InterPro" id="IPR001650">
    <property type="entry name" value="Helicase_C-like"/>
</dbReference>
<accession>A0A835JQ27</accession>
<feature type="compositionally biased region" description="Polar residues" evidence="2">
    <location>
        <begin position="332"/>
        <end position="348"/>
    </location>
</feature>
<feature type="region of interest" description="Disordered" evidence="2">
    <location>
        <begin position="33"/>
        <end position="57"/>
    </location>
</feature>
<feature type="region of interest" description="Disordered" evidence="2">
    <location>
        <begin position="332"/>
        <end position="388"/>
    </location>
</feature>
<sequence>MAHECTESSVAISSSMPLNWWDLHHATSLSSLTNDTSPWHQSNPSSNSSCEEDHSKATSFTNASNHYGLTVESARQLVEPAPSNELTGEHAYSQLWSHILLGVGSNEELGNKQDVGENLTDGLSSKISGAVSSGIFGPACDYFQKMDSNWEFTSPTPFNNYEKHLTGFSDQSLIGSGRFSKLASQSSIAPPNPEVKRQLLDPLTCSISLSPSVNHDYSGQHQTCSNSTPCLMGESRNSDFLSCYAHNLKVENEHGEGPARAPFRRSFSSNSAGYHNGPNSSVVGDNSKYYHGMPDATNRSARNFADVSSFSNRLRKPMIDIQVPKPCFKSINNLSDSRNQGLRTSSPTGKGHETTNERKRKRSEETSETALKKAKHESSTVSSGKMQAPKVKLSERVTALQQIVSPFGRVFSNPYLTTAISHKDPWVGLDRKDKGDAKLDLRSRGLCLVPIPCTPQIYHDNAGSDYWTPTYRECLYRVCYPPLSAMKRDFDEISDDEWDNHSFKPSRILTTTQNGKHKSNSSSSSMFPPPLESFAFKKPQHNPFSSGDDDCVQVTEHFNLEDDDVEEEQEETTRPSAVNRGRRFVVDDDDEDEEVEERENGADLAEVYDIKSSDEEWEEEGLEVEDDDLVGKALQKCAKISLELKRELYGSGVTSCDRYAEVEASSVKIVTQDDIDAACAVADSGFQPVLKPYQLVGVNFLLLLHRKGIGGAILADEMGLGKTIQAITYLMLLKYLHNDPGPHLIVCPASLLENWERELKKWCPSFSVLQYHGATRSAYSKELGSLAKAGLPLPFNVLLVCYSLFERHSAQQKDDRKILKRWQWSCVLMDEAHALKDKNSYRWKNLMSVARNANQRLMLTGTPLQNDLHELWSLLEFMMPDLFATEDEDLKKLLNAEDGDLISRMKSILGPFILRRLKSDVMQQLVPKIQRVEYVSMEKHQDCAYKEAIEEYRAVSHARVAKVSDGDPNTIVGVLPRRQISNYFVQFRKIANHPLLVRRVYSDEDVICFAKKLHPMGAFGFECTLERVIEELKSYNDFSIHRAWCPCVALVSGMDDIQFSSLGMQLNLLLYHDINEKKGILSDKYVMLSAKCRALAELLPDLKKCGHRVLIFSQWTSMLDILEWTLDVLGVTYRRLDGRVLAKDTCTFFTISLAQIFVENSSGLQIMDYLGVQAFLFSVVHRNGGHCTQVTDRQAIVDAFNNDTSIFACLLSTRAGGQGLNLTGADTVIIHDLDFNPQIDRQAEDRCHRIGQTKPVTIYRLVTKGTVDENVYEIAKRKLVLDAAVLESGMEMMEPLPSRGAVYYKVNSQGSGVDSSVKQDERKMWSATMPKSQLCCVHTISCLGLSISAPACKSIAWQGSYGTGGYPSIVSFLHHRMDLDSKMYARCPIEQALIPPPFLVYFLNKFARSYVKEGKQLGSTFYYVFGRVENEEGGKHRFKTFSQEGKSEEYIYIYMTGKQSKPQPSKETRNPLVSSFRVERAITRSSIHGDASLKPKT</sequence>
<keyword evidence="6" id="KW-1185">Reference proteome</keyword>
<dbReference type="Proteomes" id="UP000657918">
    <property type="component" value="Unassembled WGS sequence"/>
</dbReference>
<feature type="compositionally biased region" description="Basic and acidic residues" evidence="2">
    <location>
        <begin position="350"/>
        <end position="365"/>
    </location>
</feature>
<dbReference type="FunFam" id="3.40.50.10810:FF:000038">
    <property type="entry name" value="Protein CHROMATIN REMODELING 19 isoform A"/>
    <property type="match status" value="1"/>
</dbReference>
<dbReference type="PROSITE" id="PS51192">
    <property type="entry name" value="HELICASE_ATP_BIND_1"/>
    <property type="match status" value="1"/>
</dbReference>
<dbReference type="OrthoDB" id="5857104at2759"/>
<dbReference type="EMBL" id="JADGMS010000010">
    <property type="protein sequence ID" value="KAF9673842.1"/>
    <property type="molecule type" value="Genomic_DNA"/>
</dbReference>
<dbReference type="InterPro" id="IPR000330">
    <property type="entry name" value="SNF2_N"/>
</dbReference>
<organism evidence="5 6">
    <name type="scientific">Salix dunnii</name>
    <dbReference type="NCBI Taxonomy" id="1413687"/>
    <lineage>
        <taxon>Eukaryota</taxon>
        <taxon>Viridiplantae</taxon>
        <taxon>Streptophyta</taxon>
        <taxon>Embryophyta</taxon>
        <taxon>Tracheophyta</taxon>
        <taxon>Spermatophyta</taxon>
        <taxon>Magnoliopsida</taxon>
        <taxon>eudicotyledons</taxon>
        <taxon>Gunneridae</taxon>
        <taxon>Pentapetalae</taxon>
        <taxon>rosids</taxon>
        <taxon>fabids</taxon>
        <taxon>Malpighiales</taxon>
        <taxon>Salicaceae</taxon>
        <taxon>Saliceae</taxon>
        <taxon>Salix</taxon>
    </lineage>
</organism>
<protein>
    <submittedName>
        <fullName evidence="5">Uncharacterized protein</fullName>
    </submittedName>
</protein>
<dbReference type="InterPro" id="IPR038718">
    <property type="entry name" value="SNF2-like_sf"/>
</dbReference>
<evidence type="ECO:0000313" key="5">
    <source>
        <dbReference type="EMBL" id="KAF9673842.1"/>
    </source>
</evidence>
<reference evidence="5 6" key="1">
    <citation type="submission" date="2020-10" db="EMBL/GenBank/DDBJ databases">
        <title>Plant Genome Project.</title>
        <authorList>
            <person name="Zhang R.-G."/>
        </authorList>
    </citation>
    <scope>NUCLEOTIDE SEQUENCE [LARGE SCALE GENOMIC DNA]</scope>
    <source>
        <strain evidence="5">FAFU-HL-1</strain>
        <tissue evidence="5">Leaf</tissue>
    </source>
</reference>
<name>A0A835JQ27_9ROSI</name>
<dbReference type="InterPro" id="IPR049730">
    <property type="entry name" value="SNF2/RAD54-like_C"/>
</dbReference>
<evidence type="ECO:0000256" key="2">
    <source>
        <dbReference type="SAM" id="MobiDB-lite"/>
    </source>
</evidence>
<feature type="domain" description="Helicase C-terminal" evidence="4">
    <location>
        <begin position="1094"/>
        <end position="1301"/>
    </location>
</feature>
<dbReference type="SUPFAM" id="SSF52540">
    <property type="entry name" value="P-loop containing nucleoside triphosphate hydrolases"/>
    <property type="match status" value="2"/>
</dbReference>
<evidence type="ECO:0000256" key="1">
    <source>
        <dbReference type="ARBA" id="ARBA00022801"/>
    </source>
</evidence>
<comment type="caution">
    <text evidence="5">The sequence shown here is derived from an EMBL/GenBank/DDBJ whole genome shotgun (WGS) entry which is preliminary data.</text>
</comment>
<evidence type="ECO:0000259" key="4">
    <source>
        <dbReference type="PROSITE" id="PS51194"/>
    </source>
</evidence>
<feature type="compositionally biased region" description="Polar residues" evidence="2">
    <location>
        <begin position="33"/>
        <end position="49"/>
    </location>
</feature>
<dbReference type="PROSITE" id="PS51194">
    <property type="entry name" value="HELICASE_CTER"/>
    <property type="match status" value="1"/>
</dbReference>
<feature type="compositionally biased region" description="Acidic residues" evidence="2">
    <location>
        <begin position="561"/>
        <end position="570"/>
    </location>
</feature>
<evidence type="ECO:0000313" key="6">
    <source>
        <dbReference type="Proteomes" id="UP000657918"/>
    </source>
</evidence>